<feature type="compositionally biased region" description="Polar residues" evidence="2">
    <location>
        <begin position="252"/>
        <end position="263"/>
    </location>
</feature>
<dbReference type="SMART" id="SM00066">
    <property type="entry name" value="GAL4"/>
    <property type="match status" value="1"/>
</dbReference>
<name>A0AAX4JPE9_9TREE</name>
<feature type="compositionally biased region" description="Low complexity" evidence="2">
    <location>
        <begin position="264"/>
        <end position="275"/>
    </location>
</feature>
<proteinExistence type="predicted"/>
<feature type="compositionally biased region" description="Pro residues" evidence="2">
    <location>
        <begin position="526"/>
        <end position="543"/>
    </location>
</feature>
<dbReference type="PROSITE" id="PS50048">
    <property type="entry name" value="ZN2_CY6_FUNGAL_2"/>
    <property type="match status" value="1"/>
</dbReference>
<feature type="compositionally biased region" description="Low complexity" evidence="2">
    <location>
        <begin position="167"/>
        <end position="176"/>
    </location>
</feature>
<sequence>MSMPHSSISHELYGHPTSSPATHPSNDIRSTESFHSPSTPSIQPNHPVSTTPVSQGVSAPYPYPPHDYNHHQQQQCYQPEPQLHYTNHHHYSHHRPTDDPHQWQSGHAQHHYNQSHGQEQETNQYQYCIEPPIRRMSAQPIHLPQPQPTRSMTYPPNYPYSSVPAPSISNNHNSSNQQTHERYGKERFNSGPSQDNNNNDWNTQTTHQADIEITRKRPRPRELSINTANEARQMGLPSSRSQSGHETAETPLKTTFWNSNMVTSSNSKSKNSKSSGVPVTTQNNSDKSAPLTAARTIPAVLTREKKQRACTNCRKAKLKCIVEEDSSECVRCLSRKERCIFHPRAQDDEAHQKLARDLYQATTHLSQLSKAVHHILYHLTDKNIIPPFVNEVHPDGLDHYELPGSHDIVNDDASNQNDLDAKHSESKSGMTRQKRRRINKRNPVNDDNNANLREDIVEEEKNSHKNKSPLPQEMTPNASISTPCSSIPSALRPSSAMRDQTVEALPPPQSFKSVIARPLSTIVSSSPPPHSARLPPPLIPPNRPSSSTPSSRASPAEVYQSYQPSIGQVLASSNEGWNMGQSSHPDPINGSDRALPRNRLSSPLIMESAYTPGSYTTGVTRYETHNNLRPESLGSLGQSQIVNPAIISNSPMYNNTQIPNPISREHVEEEDVEVVIGSEDPRKDIVKKGLIEPKDALSLVKYFHKSLSPLLYGYPLSFYKFPYISGPKYITPLLLSVLCLISSERRNCFSIRYHTILAEEVTNLLETSPAESWQRFEIGIGYNTTDFGDPDGDEPLDAEFGLGPEEIVAACILATYMTEREQASVIARSAFRWARGWIKLLKSSASPRFTIAESVGLVPPERQATDLDMARIWLLCYIVDSTERLQLSLDAPPPRDASFWCSILIPTIQQDQNQLDNQSHVGYDIKDILLTYHARLITIMNDWRLQYNVSVSASQSPSDLVKDIKQLVVKDIKQLALQTNDRLLRWNVDFERLLQMSVFDKNESMNGGIGESTKQHIMITYHFIRMSIHSTLSKYLPSSIQASPLTVNSTSSNSVDHYGNKNTNTFQEKQKEEYNLRINSKKIIFESAISFMEICRNWPIIDSRQNGIVAEKSLFNLSPTYLFFVTLMGSELVESVKEFKDSKILNIKADNVIPLLRSVGEMLFLGELDEQHVSRTTAKTLFLYCERLQHLR</sequence>
<dbReference type="AlphaFoldDB" id="A0AAX4JPE9"/>
<feature type="compositionally biased region" description="Low complexity" evidence="2">
    <location>
        <begin position="544"/>
        <end position="556"/>
    </location>
</feature>
<feature type="compositionally biased region" description="Low complexity" evidence="2">
    <location>
        <begin position="194"/>
        <end position="206"/>
    </location>
</feature>
<dbReference type="PROSITE" id="PS00463">
    <property type="entry name" value="ZN2_CY6_FUNGAL_1"/>
    <property type="match status" value="1"/>
</dbReference>
<keyword evidence="5" id="KW-1185">Reference proteome</keyword>
<dbReference type="PANTHER" id="PTHR31668:SF4">
    <property type="entry name" value="TRANSCRIPTIONAL ACTIVATOR PROTEIN DAL81"/>
    <property type="match status" value="1"/>
</dbReference>
<evidence type="ECO:0000313" key="5">
    <source>
        <dbReference type="Proteomes" id="UP001355207"/>
    </source>
</evidence>
<evidence type="ECO:0000259" key="3">
    <source>
        <dbReference type="PROSITE" id="PS50048"/>
    </source>
</evidence>
<dbReference type="Gene3D" id="4.10.240.10">
    <property type="entry name" value="Zn(2)-C6 fungal-type DNA-binding domain"/>
    <property type="match status" value="1"/>
</dbReference>
<evidence type="ECO:0000313" key="4">
    <source>
        <dbReference type="EMBL" id="WWC86430.1"/>
    </source>
</evidence>
<dbReference type="GO" id="GO:0008270">
    <property type="term" value="F:zinc ion binding"/>
    <property type="evidence" value="ECO:0007669"/>
    <property type="project" value="InterPro"/>
</dbReference>
<feature type="region of interest" description="Disordered" evidence="2">
    <location>
        <begin position="1"/>
        <end position="75"/>
    </location>
</feature>
<dbReference type="GO" id="GO:0001080">
    <property type="term" value="P:nitrogen catabolite activation of transcription from RNA polymerase II promoter"/>
    <property type="evidence" value="ECO:0007669"/>
    <property type="project" value="TreeGrafter"/>
</dbReference>
<dbReference type="EMBL" id="CP144098">
    <property type="protein sequence ID" value="WWC86430.1"/>
    <property type="molecule type" value="Genomic_DNA"/>
</dbReference>
<feature type="compositionally biased region" description="Polar residues" evidence="2">
    <location>
        <begin position="277"/>
        <end position="287"/>
    </location>
</feature>
<feature type="region of interest" description="Disordered" evidence="2">
    <location>
        <begin position="574"/>
        <end position="596"/>
    </location>
</feature>
<dbReference type="RefSeq" id="XP_066073193.1">
    <property type="nucleotide sequence ID" value="XM_066217096.1"/>
</dbReference>
<evidence type="ECO:0000256" key="2">
    <source>
        <dbReference type="SAM" id="MobiDB-lite"/>
    </source>
</evidence>
<dbReference type="InterPro" id="IPR050797">
    <property type="entry name" value="Carb_Metab_Trans_Reg"/>
</dbReference>
<feature type="compositionally biased region" description="Polar residues" evidence="2">
    <location>
        <begin position="474"/>
        <end position="488"/>
    </location>
</feature>
<accession>A0AAX4JPE9</accession>
<dbReference type="InterPro" id="IPR036864">
    <property type="entry name" value="Zn2-C6_fun-type_DNA-bd_sf"/>
</dbReference>
<dbReference type="InterPro" id="IPR001138">
    <property type="entry name" value="Zn2Cys6_DnaBD"/>
</dbReference>
<dbReference type="CDD" id="cd00067">
    <property type="entry name" value="GAL4"/>
    <property type="match status" value="1"/>
</dbReference>
<protein>
    <recommendedName>
        <fullName evidence="3">Zn(2)-C6 fungal-type domain-containing protein</fullName>
    </recommendedName>
</protein>
<dbReference type="Proteomes" id="UP001355207">
    <property type="component" value="Chromosome 1"/>
</dbReference>
<feature type="compositionally biased region" description="Polar residues" evidence="2">
    <location>
        <begin position="224"/>
        <end position="245"/>
    </location>
</feature>
<evidence type="ECO:0000256" key="1">
    <source>
        <dbReference type="ARBA" id="ARBA00023242"/>
    </source>
</evidence>
<dbReference type="GO" id="GO:0000981">
    <property type="term" value="F:DNA-binding transcription factor activity, RNA polymerase II-specific"/>
    <property type="evidence" value="ECO:0007669"/>
    <property type="project" value="InterPro"/>
</dbReference>
<feature type="region of interest" description="Disordered" evidence="2">
    <location>
        <begin position="522"/>
        <end position="559"/>
    </location>
</feature>
<feature type="compositionally biased region" description="Polar residues" evidence="2">
    <location>
        <begin position="16"/>
        <end position="57"/>
    </location>
</feature>
<dbReference type="SUPFAM" id="SSF57701">
    <property type="entry name" value="Zn2/Cys6 DNA-binding domain"/>
    <property type="match status" value="1"/>
</dbReference>
<feature type="compositionally biased region" description="Basic and acidic residues" evidence="2">
    <location>
        <begin position="452"/>
        <end position="463"/>
    </location>
</feature>
<feature type="region of interest" description="Disordered" evidence="2">
    <location>
        <begin position="140"/>
        <end position="291"/>
    </location>
</feature>
<organism evidence="4 5">
    <name type="scientific">Kwoniella dendrophila CBS 6074</name>
    <dbReference type="NCBI Taxonomy" id="1295534"/>
    <lineage>
        <taxon>Eukaryota</taxon>
        <taxon>Fungi</taxon>
        <taxon>Dikarya</taxon>
        <taxon>Basidiomycota</taxon>
        <taxon>Agaricomycotina</taxon>
        <taxon>Tremellomycetes</taxon>
        <taxon>Tremellales</taxon>
        <taxon>Cryptococcaceae</taxon>
        <taxon>Kwoniella</taxon>
    </lineage>
</organism>
<keyword evidence="1" id="KW-0539">Nucleus</keyword>
<feature type="domain" description="Zn(2)-C6 fungal-type" evidence="3">
    <location>
        <begin position="309"/>
        <end position="341"/>
    </location>
</feature>
<dbReference type="GO" id="GO:0005634">
    <property type="term" value="C:nucleus"/>
    <property type="evidence" value="ECO:0007669"/>
    <property type="project" value="TreeGrafter"/>
</dbReference>
<reference evidence="4 5" key="1">
    <citation type="submission" date="2024-01" db="EMBL/GenBank/DDBJ databases">
        <title>Comparative genomics of Cryptococcus and Kwoniella reveals pathogenesis evolution and contrasting modes of karyotype evolution via chromosome fusion or intercentromeric recombination.</title>
        <authorList>
            <person name="Coelho M.A."/>
            <person name="David-Palma M."/>
            <person name="Shea T."/>
            <person name="Bowers K."/>
            <person name="McGinley-Smith S."/>
            <person name="Mohammad A.W."/>
            <person name="Gnirke A."/>
            <person name="Yurkov A.M."/>
            <person name="Nowrousian M."/>
            <person name="Sun S."/>
            <person name="Cuomo C.A."/>
            <person name="Heitman J."/>
        </authorList>
    </citation>
    <scope>NUCLEOTIDE SEQUENCE [LARGE SCALE GENOMIC DNA]</scope>
    <source>
        <strain evidence="4 5">CBS 6074</strain>
    </source>
</reference>
<gene>
    <name evidence="4" type="ORF">L201_001307</name>
</gene>
<feature type="compositionally biased region" description="Polar residues" evidence="2">
    <location>
        <begin position="574"/>
        <end position="584"/>
    </location>
</feature>
<dbReference type="GeneID" id="91091979"/>
<feature type="compositionally biased region" description="Basic and acidic residues" evidence="2">
    <location>
        <begin position="179"/>
        <end position="188"/>
    </location>
</feature>
<feature type="compositionally biased region" description="Polar residues" evidence="2">
    <location>
        <begin position="102"/>
        <end position="120"/>
    </location>
</feature>
<dbReference type="PANTHER" id="PTHR31668">
    <property type="entry name" value="GLUCOSE TRANSPORT TRANSCRIPTION REGULATOR RGT1-RELATED-RELATED"/>
    <property type="match status" value="1"/>
</dbReference>
<feature type="region of interest" description="Disordered" evidence="2">
    <location>
        <begin position="399"/>
        <end position="499"/>
    </location>
</feature>
<feature type="region of interest" description="Disordered" evidence="2">
    <location>
        <begin position="1046"/>
        <end position="1066"/>
    </location>
</feature>
<feature type="region of interest" description="Disordered" evidence="2">
    <location>
        <begin position="87"/>
        <end position="120"/>
    </location>
</feature>